<dbReference type="GO" id="GO:0031464">
    <property type="term" value="C:Cul4A-RING E3 ubiquitin ligase complex"/>
    <property type="evidence" value="ECO:0007669"/>
    <property type="project" value="InterPro"/>
</dbReference>
<organism evidence="1 2">
    <name type="scientific">Angomonas deanei</name>
    <dbReference type="NCBI Taxonomy" id="59799"/>
    <lineage>
        <taxon>Eukaryota</taxon>
        <taxon>Discoba</taxon>
        <taxon>Euglenozoa</taxon>
        <taxon>Kinetoplastea</taxon>
        <taxon>Metakinetoplastina</taxon>
        <taxon>Trypanosomatida</taxon>
        <taxon>Trypanosomatidae</taxon>
        <taxon>Strigomonadinae</taxon>
        <taxon>Angomonas</taxon>
    </lineage>
</organism>
<dbReference type="InterPro" id="IPR022162">
    <property type="entry name" value="TRPC4AP"/>
</dbReference>
<dbReference type="PANTHER" id="PTHR31743:SF1">
    <property type="entry name" value="SHORT TRANSIENT RECEPTOR POTENTIAL CHANNEL 4-ASSOCIATED PROTEIN"/>
    <property type="match status" value="1"/>
</dbReference>
<accession>A0A7G2CIE1</accession>
<dbReference type="EMBL" id="LR877156">
    <property type="protein sequence ID" value="CAD2218817.1"/>
    <property type="molecule type" value="Genomic_DNA"/>
</dbReference>
<proteinExistence type="predicted"/>
<evidence type="ECO:0000313" key="1">
    <source>
        <dbReference type="EMBL" id="CAD2218817.1"/>
    </source>
</evidence>
<gene>
    <name evidence="1" type="ORF">ADEAN_000631000</name>
</gene>
<evidence type="ECO:0000313" key="2">
    <source>
        <dbReference type="Proteomes" id="UP000515908"/>
    </source>
</evidence>
<dbReference type="PANTHER" id="PTHR31743">
    <property type="entry name" value="TRANSIENT RECEPTOR POTENTIAL CHANNEL 4-ASSOCIATED PROTEIN TCPC4AP"/>
    <property type="match status" value="1"/>
</dbReference>
<dbReference type="AlphaFoldDB" id="A0A7G2CIE1"/>
<name>A0A7G2CIE1_9TRYP</name>
<sequence length="715" mass="81969">MLEALFNKAEVMQIWRQFRSTEKQMVVESQSELLFILNVMLSTFYFSEIWQQTREANWLQRAVKIFDSVFGLDSASGEVVDVLPHVEVPEELKRLSRFQPAPAADTKDADDGVCDLFKPNYPSHWQLPPFKEMSNKADRKSNYWLHKGVSPVDDDEEFREEKGHHHGPDTIRKLELLRGVHEFWHAQDVSECQMLLESHNASYAGTLGYKILTILRDSEDSCVETAACDALEALVRAYSYPFGSERYQTCSPQSLMAKDFMRRVLVEMVYNGTRVPSLPNSISPSKRLMGYFCLLGELIRYHFGNAKYLCDYVEGLVPLAQLRKQTTSGPRRSRFQPSRWRQEDPILQNPPLERQEEEPFGSVFLRRLYENPNDSNLLLRSLILTLTPGLRSSKNYIHKQLDGSVTLVPHSELPFSGRSADLVINHHYRLGYVRTTSRQYTIEISKLLAQHPHATREEKVDLAGPLVVELLRALVNSPHRLTPDERPYPDLLSENDISYVLDERVIPSHSPPAAMAVSLFEQSRTDSDGLSALAPLVSLLDAPHRLLYACIQSFNMEYIQSTARLCVITTAVLLCLRVSHLYGGEGAIIALLESVRPFALDSLAEWRKVCEKQRRKKNTPQCSCNESSGKPCQSFLLYGCCNPQHDSVVYHNAYGGCFYRNFFRLLCLWFGHYWTCQRYVGTLYFCSEIPFAEYKNTALTLMKHLPSFFLDKDEE</sequence>
<dbReference type="OrthoDB" id="248587at2759"/>
<dbReference type="VEuPathDB" id="TriTrypDB:ADEAN_000631000"/>
<reference evidence="1 2" key="1">
    <citation type="submission" date="2020-08" db="EMBL/GenBank/DDBJ databases">
        <authorList>
            <person name="Newling K."/>
            <person name="Davey J."/>
            <person name="Forrester S."/>
        </authorList>
    </citation>
    <scope>NUCLEOTIDE SEQUENCE [LARGE SCALE GENOMIC DNA]</scope>
    <source>
        <strain evidence="2">Crithidia deanei Carvalho (ATCC PRA-265)</strain>
    </source>
</reference>
<dbReference type="GO" id="GO:0019902">
    <property type="term" value="F:phosphatase binding"/>
    <property type="evidence" value="ECO:0007669"/>
    <property type="project" value="TreeGrafter"/>
</dbReference>
<dbReference type="Proteomes" id="UP000515908">
    <property type="component" value="Chromosome 12"/>
</dbReference>
<keyword evidence="2" id="KW-1185">Reference proteome</keyword>
<dbReference type="GO" id="GO:0006511">
    <property type="term" value="P:ubiquitin-dependent protein catabolic process"/>
    <property type="evidence" value="ECO:0007669"/>
    <property type="project" value="InterPro"/>
</dbReference>
<protein>
    <submittedName>
        <fullName evidence="1">Uncharacterized protein</fullName>
    </submittedName>
</protein>